<accession>M1DGL7</accession>
<evidence type="ECO:0000313" key="2">
    <source>
        <dbReference type="Proteomes" id="UP000011115"/>
    </source>
</evidence>
<dbReference type="AlphaFoldDB" id="M1DGL7"/>
<reference evidence="1" key="2">
    <citation type="submission" date="2015-06" db="UniProtKB">
        <authorList>
            <consortium name="EnsemblPlants"/>
        </authorList>
    </citation>
    <scope>IDENTIFICATION</scope>
    <source>
        <strain evidence="1">DM1-3 516 R44</strain>
    </source>
</reference>
<keyword evidence="2" id="KW-1185">Reference proteome</keyword>
<dbReference type="HOGENOM" id="CLU_1456883_0_0_1"/>
<name>M1DGL7_SOLTU</name>
<protein>
    <submittedName>
        <fullName evidence="1">Uncharacterized protein</fullName>
    </submittedName>
</protein>
<dbReference type="InParanoid" id="M1DGL7"/>
<dbReference type="EnsemblPlants" id="PGSC0003DMT400088735">
    <property type="protein sequence ID" value="PGSC0003DMT400088735"/>
    <property type="gene ID" value="PGSC0003DMG400038306"/>
</dbReference>
<organism evidence="1 2">
    <name type="scientific">Solanum tuberosum</name>
    <name type="common">Potato</name>
    <dbReference type="NCBI Taxonomy" id="4113"/>
    <lineage>
        <taxon>Eukaryota</taxon>
        <taxon>Viridiplantae</taxon>
        <taxon>Streptophyta</taxon>
        <taxon>Embryophyta</taxon>
        <taxon>Tracheophyta</taxon>
        <taxon>Spermatophyta</taxon>
        <taxon>Magnoliopsida</taxon>
        <taxon>eudicotyledons</taxon>
        <taxon>Gunneridae</taxon>
        <taxon>Pentapetalae</taxon>
        <taxon>asterids</taxon>
        <taxon>lamiids</taxon>
        <taxon>Solanales</taxon>
        <taxon>Solanaceae</taxon>
        <taxon>Solanoideae</taxon>
        <taxon>Solaneae</taxon>
        <taxon>Solanum</taxon>
    </lineage>
</organism>
<evidence type="ECO:0000313" key="1">
    <source>
        <dbReference type="EnsemblPlants" id="PGSC0003DMT400088735"/>
    </source>
</evidence>
<dbReference type="Proteomes" id="UP000011115">
    <property type="component" value="Unassembled WGS sequence"/>
</dbReference>
<sequence length="186" mass="20424">MGKMIMNLKDSALGVEVSKASIRYYHGSRRQLLQLYNTLTAGRVFILCRGPGPCTCEEIIKTPKGISSYQRVNCTLLPMESPDGAPSVRATSQMTLQTGATISGEANQGRPTYAATVTTTNQSANAPRHPKESVIARITTHNGIPAVIFKVKDYYGIMAEECRLTIVGRFLKVRPKSMELGQFLRN</sequence>
<dbReference type="Gramene" id="PGSC0003DMT400088735">
    <property type="protein sequence ID" value="PGSC0003DMT400088735"/>
    <property type="gene ID" value="PGSC0003DMG400038306"/>
</dbReference>
<proteinExistence type="predicted"/>
<reference evidence="2" key="1">
    <citation type="journal article" date="2011" name="Nature">
        <title>Genome sequence and analysis of the tuber crop potato.</title>
        <authorList>
            <consortium name="The Potato Genome Sequencing Consortium"/>
        </authorList>
    </citation>
    <scope>NUCLEOTIDE SEQUENCE [LARGE SCALE GENOMIC DNA]</scope>
    <source>
        <strain evidence="2">cv. DM1-3 516 R44</strain>
    </source>
</reference>
<dbReference type="PaxDb" id="4113-PGSC0003DMT400088735"/>